<dbReference type="GO" id="GO:0046872">
    <property type="term" value="F:metal ion binding"/>
    <property type="evidence" value="ECO:0007669"/>
    <property type="project" value="UniProtKB-KW"/>
</dbReference>
<comment type="cofactor">
    <cofactor evidence="10">
        <name>[4Fe-4S] cluster</name>
        <dbReference type="ChEBI" id="CHEBI:49883"/>
    </cofactor>
    <text evidence="10">Binds 3 [4Fe-4S] clusters.</text>
</comment>
<dbReference type="PANTHER" id="PTHR43560:SF1">
    <property type="entry name" value="ION-TRANSLOCATING OXIDOREDUCTASE COMPLEX SUBUNIT B"/>
    <property type="match status" value="1"/>
</dbReference>
<dbReference type="RefSeq" id="WP_188026324.1">
    <property type="nucleotide sequence ID" value="NZ_JACHGR010000004.1"/>
</dbReference>
<gene>
    <name evidence="10" type="primary">rnfB</name>
    <name evidence="13" type="ORF">HNR75_001459</name>
</gene>
<dbReference type="EC" id="7.-.-.-" evidence="10"/>
<name>A0A841GPU0_9GAMM</name>
<dbReference type="PROSITE" id="PS51379">
    <property type="entry name" value="4FE4S_FER_2"/>
    <property type="match status" value="2"/>
</dbReference>
<accession>A0A841GPU0</accession>
<feature type="binding site" evidence="10">
    <location>
        <position position="146"/>
    </location>
    <ligand>
        <name>[4Fe-4S] cluster</name>
        <dbReference type="ChEBI" id="CHEBI:49883"/>
        <label>3</label>
    </ligand>
</feature>
<feature type="binding site" evidence="10">
    <location>
        <position position="48"/>
    </location>
    <ligand>
        <name>[4Fe-4S] cluster</name>
        <dbReference type="ChEBI" id="CHEBI:49883"/>
        <label>1</label>
    </ligand>
</feature>
<dbReference type="PROSITE" id="PS00198">
    <property type="entry name" value="4FE4S_FER_1"/>
    <property type="match status" value="1"/>
</dbReference>
<evidence type="ECO:0000256" key="6">
    <source>
        <dbReference type="ARBA" id="ARBA00022982"/>
    </source>
</evidence>
<feature type="domain" description="4Fe-4S" evidence="12">
    <location>
        <begin position="31"/>
        <end position="90"/>
    </location>
</feature>
<evidence type="ECO:0000256" key="10">
    <source>
        <dbReference type="HAMAP-Rule" id="MF_00463"/>
    </source>
</evidence>
<evidence type="ECO:0000256" key="9">
    <source>
        <dbReference type="ARBA" id="ARBA00023136"/>
    </source>
</evidence>
<comment type="caution">
    <text evidence="10">Lacks conserved residue(s) required for the propagation of feature annotation.</text>
</comment>
<keyword evidence="14" id="KW-1185">Reference proteome</keyword>
<dbReference type="GO" id="GO:0022900">
    <property type="term" value="P:electron transport chain"/>
    <property type="evidence" value="ECO:0007669"/>
    <property type="project" value="UniProtKB-UniRule"/>
</dbReference>
<comment type="function">
    <text evidence="10">Part of a membrane-bound complex that couples electron transfer with translocation of ions across the membrane.</text>
</comment>
<feature type="binding site" evidence="10">
    <location>
        <position position="113"/>
    </location>
    <ligand>
        <name>[4Fe-4S] cluster</name>
        <dbReference type="ChEBI" id="CHEBI:49883"/>
        <label>2</label>
    </ligand>
</feature>
<dbReference type="GO" id="GO:0051539">
    <property type="term" value="F:4 iron, 4 sulfur cluster binding"/>
    <property type="evidence" value="ECO:0007669"/>
    <property type="project" value="UniProtKB-UniRule"/>
</dbReference>
<feature type="binding site" evidence="10">
    <location>
        <position position="110"/>
    </location>
    <ligand>
        <name>[4Fe-4S] cluster</name>
        <dbReference type="ChEBI" id="CHEBI:49883"/>
        <label>2</label>
    </ligand>
</feature>
<dbReference type="InterPro" id="IPR017896">
    <property type="entry name" value="4Fe4S_Fe-S-bd"/>
</dbReference>
<keyword evidence="9 10" id="KW-0472">Membrane</keyword>
<evidence type="ECO:0000256" key="7">
    <source>
        <dbReference type="ARBA" id="ARBA00023004"/>
    </source>
</evidence>
<evidence type="ECO:0000256" key="8">
    <source>
        <dbReference type="ARBA" id="ARBA00023014"/>
    </source>
</evidence>
<dbReference type="PANTHER" id="PTHR43560">
    <property type="entry name" value="ION-TRANSLOCATING OXIDOREDUCTASE COMPLEX SUBUNIT B"/>
    <property type="match status" value="1"/>
</dbReference>
<dbReference type="NCBIfam" id="TIGR01944">
    <property type="entry name" value="rnfB"/>
    <property type="match status" value="1"/>
</dbReference>
<feature type="binding site" evidence="10">
    <location>
        <position position="140"/>
    </location>
    <ligand>
        <name>[4Fe-4S] cluster</name>
        <dbReference type="ChEBI" id="CHEBI:49883"/>
        <label>3</label>
    </ligand>
</feature>
<protein>
    <recommendedName>
        <fullName evidence="10">Ion-translocating oxidoreductase complex subunit B</fullName>
        <ecNumber evidence="10">7.-.-.-</ecNumber>
    </recommendedName>
    <alternativeName>
        <fullName evidence="10">Rnf electron transport complex subunit B</fullName>
    </alternativeName>
</protein>
<keyword evidence="6 10" id="KW-0249">Electron transport</keyword>
<evidence type="ECO:0000259" key="12">
    <source>
        <dbReference type="PROSITE" id="PS51656"/>
    </source>
</evidence>
<dbReference type="GO" id="GO:0009055">
    <property type="term" value="F:electron transfer activity"/>
    <property type="evidence" value="ECO:0007669"/>
    <property type="project" value="InterPro"/>
</dbReference>
<reference evidence="13 14" key="1">
    <citation type="submission" date="2020-08" db="EMBL/GenBank/DDBJ databases">
        <title>Genomic Encyclopedia of Type Strains, Phase IV (KMG-IV): sequencing the most valuable type-strain genomes for metagenomic binning, comparative biology and taxonomic classification.</title>
        <authorList>
            <person name="Goeker M."/>
        </authorList>
    </citation>
    <scope>NUCLEOTIDE SEQUENCE [LARGE SCALE GENOMIC DNA]</scope>
    <source>
        <strain evidence="13 14">DSM 22975</strain>
    </source>
</reference>
<feature type="binding site" evidence="10">
    <location>
        <position position="73"/>
    </location>
    <ligand>
        <name>[4Fe-4S] cluster</name>
        <dbReference type="ChEBI" id="CHEBI:49883"/>
        <label>1</label>
    </ligand>
</feature>
<dbReference type="InterPro" id="IPR010207">
    <property type="entry name" value="Elect_transpt_cplx_RnfB/RsxB"/>
</dbReference>
<dbReference type="Gene3D" id="3.30.70.20">
    <property type="match status" value="1"/>
</dbReference>
<keyword evidence="1 10" id="KW-0813">Transport</keyword>
<evidence type="ECO:0000259" key="11">
    <source>
        <dbReference type="PROSITE" id="PS51379"/>
    </source>
</evidence>
<dbReference type="Gene3D" id="1.10.15.40">
    <property type="entry name" value="Electron transport complex subunit B, putative Fe-S cluster"/>
    <property type="match status" value="1"/>
</dbReference>
<sequence>MLTLLYLLAIPLIAAGIGYALGYAAIHLKVEGDPLVDDISALLPNGQCGQCGYPGCAQAAKAMACGEAAPDACPPGGDALAQKIAAVLGVTLDSSGAKGPQVAAIDMEGCDGCGRCIKQCSYDAIIGATRQLHGVIADACTGCGACVSVCPHKGISLYPDPAFMSRVAKPGLIPIATLEVKNA</sequence>
<dbReference type="EMBL" id="JACHGR010000004">
    <property type="protein sequence ID" value="MBB6055553.1"/>
    <property type="molecule type" value="Genomic_DNA"/>
</dbReference>
<proteinExistence type="inferred from homology"/>
<comment type="subunit">
    <text evidence="10">The complex is composed of six subunits: RnfA, RnfB, RnfC, RnfD, RnfE and RnfG.</text>
</comment>
<feature type="domain" description="4Fe-4S ferredoxin-type" evidence="11">
    <location>
        <begin position="101"/>
        <end position="125"/>
    </location>
</feature>
<dbReference type="InterPro" id="IPR017900">
    <property type="entry name" value="4Fe4S_Fe_S_CS"/>
</dbReference>
<keyword evidence="5 10" id="KW-1278">Translocase</keyword>
<dbReference type="AlphaFoldDB" id="A0A841GPU0"/>
<evidence type="ECO:0000256" key="1">
    <source>
        <dbReference type="ARBA" id="ARBA00022448"/>
    </source>
</evidence>
<comment type="subcellular location">
    <subcellularLocation>
        <location evidence="10">Cell inner membrane</location>
    </subcellularLocation>
</comment>
<evidence type="ECO:0000256" key="5">
    <source>
        <dbReference type="ARBA" id="ARBA00022967"/>
    </source>
</evidence>
<evidence type="ECO:0000256" key="3">
    <source>
        <dbReference type="ARBA" id="ARBA00022723"/>
    </source>
</evidence>
<feature type="binding site" evidence="10">
    <location>
        <position position="150"/>
    </location>
    <ligand>
        <name>[4Fe-4S] cluster</name>
        <dbReference type="ChEBI" id="CHEBI:49883"/>
        <label>2</label>
    </ligand>
</feature>
<feature type="binding site" evidence="10">
    <location>
        <position position="120"/>
    </location>
    <ligand>
        <name>[4Fe-4S] cluster</name>
        <dbReference type="ChEBI" id="CHEBI:49883"/>
        <label>3</label>
    </ligand>
</feature>
<evidence type="ECO:0000256" key="4">
    <source>
        <dbReference type="ARBA" id="ARBA00022737"/>
    </source>
</evidence>
<evidence type="ECO:0000313" key="14">
    <source>
        <dbReference type="Proteomes" id="UP000585721"/>
    </source>
</evidence>
<evidence type="ECO:0000256" key="2">
    <source>
        <dbReference type="ARBA" id="ARBA00022485"/>
    </source>
</evidence>
<dbReference type="InterPro" id="IPR050395">
    <property type="entry name" value="4Fe4S_Ferredoxin_RnfB"/>
</dbReference>
<dbReference type="HAMAP" id="MF_00463">
    <property type="entry name" value="RsxB_RnfB"/>
    <property type="match status" value="1"/>
</dbReference>
<comment type="similarity">
    <text evidence="10">Belongs to the 4Fe4S bacterial-type ferredoxin family. RnfB subfamily.</text>
</comment>
<dbReference type="InterPro" id="IPR007202">
    <property type="entry name" value="4Fe-4S_dom"/>
</dbReference>
<keyword evidence="2 10" id="KW-0004">4Fe-4S</keyword>
<dbReference type="Pfam" id="PF04060">
    <property type="entry name" value="FeS"/>
    <property type="match status" value="1"/>
</dbReference>
<feature type="binding site" evidence="10">
    <location>
        <position position="116"/>
    </location>
    <ligand>
        <name>[4Fe-4S] cluster</name>
        <dbReference type="ChEBI" id="CHEBI:49883"/>
        <label>2</label>
    </ligand>
</feature>
<keyword evidence="8 10" id="KW-0411">Iron-sulfur</keyword>
<dbReference type="Pfam" id="PF14697">
    <property type="entry name" value="Fer4_21"/>
    <property type="match status" value="1"/>
</dbReference>
<keyword evidence="7 10" id="KW-0408">Iron</keyword>
<keyword evidence="10" id="KW-1003">Cell membrane</keyword>
<feature type="binding site" evidence="10">
    <location>
        <position position="56"/>
    </location>
    <ligand>
        <name>[4Fe-4S] cluster</name>
        <dbReference type="ChEBI" id="CHEBI:49883"/>
        <label>1</label>
    </ligand>
</feature>
<keyword evidence="3 10" id="KW-0479">Metal-binding</keyword>
<feature type="binding site" evidence="10">
    <location>
        <position position="51"/>
    </location>
    <ligand>
        <name>[4Fe-4S] cluster</name>
        <dbReference type="ChEBI" id="CHEBI:49883"/>
        <label>1</label>
    </ligand>
</feature>
<keyword evidence="10" id="KW-0997">Cell inner membrane</keyword>
<keyword evidence="4 10" id="KW-0677">Repeat</keyword>
<evidence type="ECO:0000313" key="13">
    <source>
        <dbReference type="EMBL" id="MBB6055553.1"/>
    </source>
</evidence>
<organism evidence="13 14">
    <name type="scientific">Tolumonas osonensis</name>
    <dbReference type="NCBI Taxonomy" id="675874"/>
    <lineage>
        <taxon>Bacteria</taxon>
        <taxon>Pseudomonadati</taxon>
        <taxon>Pseudomonadota</taxon>
        <taxon>Gammaproteobacteria</taxon>
        <taxon>Aeromonadales</taxon>
        <taxon>Aeromonadaceae</taxon>
        <taxon>Tolumonas</taxon>
    </lineage>
</organism>
<comment type="caution">
    <text evidence="13">The sequence shown here is derived from an EMBL/GenBank/DDBJ whole genome shotgun (WGS) entry which is preliminary data.</text>
</comment>
<feature type="binding site" evidence="10">
    <location>
        <position position="143"/>
    </location>
    <ligand>
        <name>[4Fe-4S] cluster</name>
        <dbReference type="ChEBI" id="CHEBI:49883"/>
        <label>3</label>
    </ligand>
</feature>
<dbReference type="PROSITE" id="PS51656">
    <property type="entry name" value="4FE4S"/>
    <property type="match status" value="1"/>
</dbReference>
<dbReference type="GO" id="GO:0005886">
    <property type="term" value="C:plasma membrane"/>
    <property type="evidence" value="ECO:0007669"/>
    <property type="project" value="UniProtKB-SubCell"/>
</dbReference>
<dbReference type="Proteomes" id="UP000585721">
    <property type="component" value="Unassembled WGS sequence"/>
</dbReference>
<feature type="domain" description="4Fe-4S ferredoxin-type" evidence="11">
    <location>
        <begin position="130"/>
        <end position="160"/>
    </location>
</feature>
<dbReference type="SUPFAM" id="SSF54862">
    <property type="entry name" value="4Fe-4S ferredoxins"/>
    <property type="match status" value="1"/>
</dbReference>
<feature type="region of interest" description="Hydrophobic" evidence="10">
    <location>
        <begin position="1"/>
        <end position="25"/>
    </location>
</feature>